<evidence type="ECO:0000313" key="2">
    <source>
        <dbReference type="EMBL" id="KAG0650312.1"/>
    </source>
</evidence>
<protein>
    <recommendedName>
        <fullName evidence="4">3-carboxymuconate cyclase</fullName>
    </recommendedName>
</protein>
<feature type="signal peptide" evidence="1">
    <location>
        <begin position="1"/>
        <end position="19"/>
    </location>
</feature>
<dbReference type="EMBL" id="VNKQ01000006">
    <property type="protein sequence ID" value="KAG0650312.1"/>
    <property type="molecule type" value="Genomic_DNA"/>
</dbReference>
<dbReference type="PANTHER" id="PTHR47197">
    <property type="entry name" value="PROTEIN NIRF"/>
    <property type="match status" value="1"/>
</dbReference>
<evidence type="ECO:0000313" key="3">
    <source>
        <dbReference type="Proteomes" id="UP000785200"/>
    </source>
</evidence>
<comment type="caution">
    <text evidence="2">The sequence shown here is derived from an EMBL/GenBank/DDBJ whole genome shotgun (WGS) entry which is preliminary data.</text>
</comment>
<accession>A0A9P6VLQ1</accession>
<dbReference type="PANTHER" id="PTHR47197:SF3">
    <property type="entry name" value="DIHYDRO-HEME D1 DEHYDROGENASE"/>
    <property type="match status" value="1"/>
</dbReference>
<gene>
    <name evidence="2" type="ORF">D0Z07_3218</name>
</gene>
<dbReference type="InterPro" id="IPR051200">
    <property type="entry name" value="Host-pathogen_enzymatic-act"/>
</dbReference>
<evidence type="ECO:0008006" key="4">
    <source>
        <dbReference type="Google" id="ProtNLM"/>
    </source>
</evidence>
<feature type="chain" id="PRO_5040473728" description="3-carboxymuconate cyclase" evidence="1">
    <location>
        <begin position="20"/>
        <end position="443"/>
    </location>
</feature>
<evidence type="ECO:0000256" key="1">
    <source>
        <dbReference type="SAM" id="SignalP"/>
    </source>
</evidence>
<reference evidence="2" key="1">
    <citation type="submission" date="2019-07" db="EMBL/GenBank/DDBJ databases">
        <title>Hyphodiscus hymeniophilus genome sequencing and assembly.</title>
        <authorList>
            <person name="Kramer G."/>
            <person name="Nodwell J."/>
        </authorList>
    </citation>
    <scope>NUCLEOTIDE SEQUENCE</scope>
    <source>
        <strain evidence="2">ATCC 34498</strain>
    </source>
</reference>
<dbReference type="Gene3D" id="2.130.10.10">
    <property type="entry name" value="YVTN repeat-like/Quinoprotein amine dehydrogenase"/>
    <property type="match status" value="1"/>
</dbReference>
<dbReference type="InterPro" id="IPR015943">
    <property type="entry name" value="WD40/YVTN_repeat-like_dom_sf"/>
</dbReference>
<keyword evidence="1" id="KW-0732">Signal</keyword>
<proteinExistence type="predicted"/>
<sequence>MYRLTSLLTVLALGMFTSAVPLTVPLGATGRSLTISADGQSITVGNQTVKLSEVMAHGASCEAGGTGAVANSSTATSTNAKAIYFMTNSAKNSIVALKVAADGTLSNGSITATGGAGMSGLDSTGAPAAPDSIFSQGAVKVTGNTLVAVNPGSNTLSMFTISVHDPTHLTIVGKPVSTLGEFPLSVAVSASLSMACVANSGFKAGIACFSMSPQKGLTPLDRSLRPFSLNQTTPPTGPFNTVSQTFFNADSSALLTTVKGTPALNTTGFLSVFPVSNGAVGKRDVRSSPMGTAVLFGTALLPDSTNIFVTDASFGSATLSLSSANIASVSASTKIAGQAATCWATFSDVTGTAFVTDVGVNRLVEVDTITGQLVNELSLDNGNPGMIDLVSKGNFVYALSPGNSTTKAAVAVFDVSAGRGMAKAVQNFVLEGVADSAQGMTSF</sequence>
<dbReference type="OrthoDB" id="10006285at2759"/>
<name>A0A9P6VLQ1_9HELO</name>
<dbReference type="AlphaFoldDB" id="A0A9P6VLQ1"/>
<dbReference type="SUPFAM" id="SSF51004">
    <property type="entry name" value="C-terminal (heme d1) domain of cytochrome cd1-nitrite reductase"/>
    <property type="match status" value="1"/>
</dbReference>
<keyword evidence="3" id="KW-1185">Reference proteome</keyword>
<dbReference type="Proteomes" id="UP000785200">
    <property type="component" value="Unassembled WGS sequence"/>
</dbReference>
<organism evidence="2 3">
    <name type="scientific">Hyphodiscus hymeniophilus</name>
    <dbReference type="NCBI Taxonomy" id="353542"/>
    <lineage>
        <taxon>Eukaryota</taxon>
        <taxon>Fungi</taxon>
        <taxon>Dikarya</taxon>
        <taxon>Ascomycota</taxon>
        <taxon>Pezizomycotina</taxon>
        <taxon>Leotiomycetes</taxon>
        <taxon>Helotiales</taxon>
        <taxon>Hyphodiscaceae</taxon>
        <taxon>Hyphodiscus</taxon>
    </lineage>
</organism>
<dbReference type="InterPro" id="IPR011048">
    <property type="entry name" value="Haem_d1_sf"/>
</dbReference>